<accession>A0A9D2HCW9</accession>
<evidence type="ECO:0000256" key="2">
    <source>
        <dbReference type="ARBA" id="ARBA00022692"/>
    </source>
</evidence>
<dbReference type="PANTHER" id="PTHR30518">
    <property type="entry name" value="ENDOLYTIC MUREIN TRANSGLYCOSYLASE"/>
    <property type="match status" value="1"/>
</dbReference>
<keyword evidence="2 7" id="KW-0812">Transmembrane</keyword>
<comment type="caution">
    <text evidence="8">The sequence shown here is derived from an EMBL/GenBank/DDBJ whole genome shotgun (WGS) entry which is preliminary data.</text>
</comment>
<dbReference type="Pfam" id="PF02618">
    <property type="entry name" value="YceG"/>
    <property type="match status" value="1"/>
</dbReference>
<proteinExistence type="inferred from homology"/>
<evidence type="ECO:0000256" key="4">
    <source>
        <dbReference type="ARBA" id="ARBA00023136"/>
    </source>
</evidence>
<evidence type="ECO:0000256" key="1">
    <source>
        <dbReference type="ARBA" id="ARBA00022475"/>
    </source>
</evidence>
<keyword evidence="3 7" id="KW-1133">Transmembrane helix</keyword>
<comment type="subcellular location">
    <subcellularLocation>
        <location evidence="7">Cell membrane</location>
        <topology evidence="7">Single-pass membrane protein</topology>
    </subcellularLocation>
</comment>
<dbReference type="GO" id="GO:0005886">
    <property type="term" value="C:plasma membrane"/>
    <property type="evidence" value="ECO:0007669"/>
    <property type="project" value="UniProtKB-SubCell"/>
</dbReference>
<sequence length="366" mass="39977">MTPTPDDTAAPDPAPRPAKRRHPFLCLFGLLILLCLAAGGLIAWDGWRFLNTAPASPGKDVVVNIEPGSTLADVAALLERQGAVSDAFRFQMLARAKGQGGKLQAGRFLVNTGWLPQKTLDWLVSGRAMLYRVTVPEGLPWWEVGRVLEQAGLCTAADFDAVIHDSEFLRHWGIPFESAEGFLYPDTYFMPQPRAMDPAAARAAAGRMVDTFWRKADALWPEGRPDPATLRRVVTLASIVEKETAVPAERSRVAGVYANRLKKNMLLQADPTVIYGLGPDFRGPLLTKHLQDGGNAYNTYRLAGLPPGPICSPGLAALRAALSPEAHNYLYFVANGKDGGHVFSTTLSQHNRAVRDYRNAIRGRNK</sequence>
<dbReference type="HAMAP" id="MF_02065">
    <property type="entry name" value="MltG"/>
    <property type="match status" value="1"/>
</dbReference>
<dbReference type="GO" id="GO:0071555">
    <property type="term" value="P:cell wall organization"/>
    <property type="evidence" value="ECO:0007669"/>
    <property type="project" value="UniProtKB-KW"/>
</dbReference>
<dbReference type="EMBL" id="DXAN01000003">
    <property type="protein sequence ID" value="HJA07735.1"/>
    <property type="molecule type" value="Genomic_DNA"/>
</dbReference>
<dbReference type="Gene3D" id="3.30.1490.480">
    <property type="entry name" value="Endolytic murein transglycosylase"/>
    <property type="match status" value="1"/>
</dbReference>
<dbReference type="CDD" id="cd08010">
    <property type="entry name" value="MltG_like"/>
    <property type="match status" value="1"/>
</dbReference>
<protein>
    <recommendedName>
        <fullName evidence="7">Endolytic murein transglycosylase</fullName>
        <ecNumber evidence="7">4.2.2.29</ecNumber>
    </recommendedName>
    <alternativeName>
        <fullName evidence="7">Peptidoglycan lytic transglycosylase</fullName>
    </alternativeName>
    <alternativeName>
        <fullName evidence="7">Peptidoglycan polymerization terminase</fullName>
    </alternativeName>
</protein>
<reference evidence="8" key="1">
    <citation type="journal article" date="2021" name="PeerJ">
        <title>Extensive microbial diversity within the chicken gut microbiome revealed by metagenomics and culture.</title>
        <authorList>
            <person name="Gilroy R."/>
            <person name="Ravi A."/>
            <person name="Getino M."/>
            <person name="Pursley I."/>
            <person name="Horton D.L."/>
            <person name="Alikhan N.F."/>
            <person name="Baker D."/>
            <person name="Gharbi K."/>
            <person name="Hall N."/>
            <person name="Watson M."/>
            <person name="Adriaenssens E.M."/>
            <person name="Foster-Nyarko E."/>
            <person name="Jarju S."/>
            <person name="Secka A."/>
            <person name="Antonio M."/>
            <person name="Oren A."/>
            <person name="Chaudhuri R.R."/>
            <person name="La Ragione R."/>
            <person name="Hildebrand F."/>
            <person name="Pallen M.J."/>
        </authorList>
    </citation>
    <scope>NUCLEOTIDE SEQUENCE</scope>
    <source>
        <strain evidence="8">CHK186-16707</strain>
    </source>
</reference>
<organism evidence="8 9">
    <name type="scientific">Candidatus Mailhella merdigallinarum</name>
    <dbReference type="NCBI Taxonomy" id="2838658"/>
    <lineage>
        <taxon>Bacteria</taxon>
        <taxon>Pseudomonadati</taxon>
        <taxon>Thermodesulfobacteriota</taxon>
        <taxon>Desulfovibrionia</taxon>
        <taxon>Desulfovibrionales</taxon>
        <taxon>Desulfovibrionaceae</taxon>
        <taxon>Mailhella</taxon>
    </lineage>
</organism>
<gene>
    <name evidence="7 8" type="primary">mltG</name>
    <name evidence="8" type="ORF">H9962_00880</name>
</gene>
<evidence type="ECO:0000256" key="3">
    <source>
        <dbReference type="ARBA" id="ARBA00022989"/>
    </source>
</evidence>
<comment type="function">
    <text evidence="7">Functions as a peptidoglycan terminase that cleaves nascent peptidoglycan strands endolytically to terminate their elongation.</text>
</comment>
<comment type="similarity">
    <text evidence="7">Belongs to the transglycosylase MltG family.</text>
</comment>
<keyword evidence="6 7" id="KW-0961">Cell wall biogenesis/degradation</keyword>
<comment type="catalytic activity">
    <reaction evidence="7">
        <text>a peptidoglycan chain = a peptidoglycan chain with N-acetyl-1,6-anhydromuramyl-[peptide] at the reducing end + a peptidoglycan chain with N-acetylglucosamine at the non-reducing end.</text>
        <dbReference type="EC" id="4.2.2.29"/>
    </reaction>
</comment>
<evidence type="ECO:0000256" key="6">
    <source>
        <dbReference type="ARBA" id="ARBA00023316"/>
    </source>
</evidence>
<dbReference type="InterPro" id="IPR003770">
    <property type="entry name" value="MLTG-like"/>
</dbReference>
<dbReference type="NCBIfam" id="TIGR00247">
    <property type="entry name" value="endolytic transglycosylase MltG"/>
    <property type="match status" value="1"/>
</dbReference>
<feature type="site" description="Important for catalytic activity" evidence="7">
    <location>
        <position position="243"/>
    </location>
</feature>
<keyword evidence="5 7" id="KW-0456">Lyase</keyword>
<dbReference type="GO" id="GO:0008932">
    <property type="term" value="F:lytic endotransglycosylase activity"/>
    <property type="evidence" value="ECO:0007669"/>
    <property type="project" value="UniProtKB-UniRule"/>
</dbReference>
<dbReference type="FunFam" id="3.30.160.60:FF:000242">
    <property type="entry name" value="Endolytic murein transglycosylase"/>
    <property type="match status" value="1"/>
</dbReference>
<keyword evidence="1 7" id="KW-1003">Cell membrane</keyword>
<feature type="transmembrane region" description="Helical" evidence="7">
    <location>
        <begin position="24"/>
        <end position="44"/>
    </location>
</feature>
<dbReference type="AlphaFoldDB" id="A0A9D2HCW9"/>
<dbReference type="Proteomes" id="UP000824225">
    <property type="component" value="Unassembled WGS sequence"/>
</dbReference>
<dbReference type="PANTHER" id="PTHR30518:SF2">
    <property type="entry name" value="ENDOLYTIC MUREIN TRANSGLYCOSYLASE"/>
    <property type="match status" value="1"/>
</dbReference>
<dbReference type="EC" id="4.2.2.29" evidence="7"/>
<reference evidence="8" key="2">
    <citation type="submission" date="2021-04" db="EMBL/GenBank/DDBJ databases">
        <authorList>
            <person name="Gilroy R."/>
        </authorList>
    </citation>
    <scope>NUCLEOTIDE SEQUENCE</scope>
    <source>
        <strain evidence="8">CHK186-16707</strain>
    </source>
</reference>
<evidence type="ECO:0000313" key="9">
    <source>
        <dbReference type="Proteomes" id="UP000824225"/>
    </source>
</evidence>
<evidence type="ECO:0000313" key="8">
    <source>
        <dbReference type="EMBL" id="HJA07735.1"/>
    </source>
</evidence>
<evidence type="ECO:0000256" key="7">
    <source>
        <dbReference type="HAMAP-Rule" id="MF_02065"/>
    </source>
</evidence>
<name>A0A9D2HCW9_9BACT</name>
<dbReference type="Gene3D" id="3.30.160.60">
    <property type="entry name" value="Classic Zinc Finger"/>
    <property type="match status" value="1"/>
</dbReference>
<keyword evidence="4 7" id="KW-0472">Membrane</keyword>
<dbReference type="GO" id="GO:0009252">
    <property type="term" value="P:peptidoglycan biosynthetic process"/>
    <property type="evidence" value="ECO:0007669"/>
    <property type="project" value="UniProtKB-UniRule"/>
</dbReference>
<evidence type="ECO:0000256" key="5">
    <source>
        <dbReference type="ARBA" id="ARBA00023239"/>
    </source>
</evidence>